<keyword evidence="4 8" id="KW-0418">Kinase</keyword>
<sequence length="316" mass="34365">MAFDRIITLSLNPVIDTTLHLDGLNIRAENRVLEEHFEAAGKAVNVARALKRAGVESTAVIAAGRDNWGRYLKAFSRDEIPFRVVFCPGNLRENISLVIDGVEDVTRLMRSGFSLEEGALDEVMGHLSQLVTPHSLVVAAGRLPGGMDGDAFSDLCLRIQEMGAKIALDTSSLTLEQVKRIRPWMFKPNLDEFEDLMGCRFQDEDGVAAAARELRRVGVSHVLVSLGKDGMFYSGEAGAMRLTVPSLTVKSAVGAGDSLTAGFIAGYQAGLDWIDCLRQACAFGSAACLVDGTNPPNEEDVKRILQRVQVFRRDAL</sequence>
<dbReference type="EMBL" id="CACRSL010000003">
    <property type="protein sequence ID" value="VYS99060.1"/>
    <property type="molecule type" value="Genomic_DNA"/>
</dbReference>
<dbReference type="GO" id="GO:2001059">
    <property type="term" value="P:D-tagatose 6-phosphate catabolic process"/>
    <property type="evidence" value="ECO:0007669"/>
    <property type="project" value="UniProtKB-UniPathway"/>
</dbReference>
<dbReference type="Gene3D" id="3.40.1190.20">
    <property type="match status" value="1"/>
</dbReference>
<dbReference type="InterPro" id="IPR017583">
    <property type="entry name" value="Tagatose/fructose_Pkinase"/>
</dbReference>
<comment type="pathway">
    <text evidence="6">Carbohydrate metabolism; D-tagatose 6-phosphate degradation; D-glyceraldehyde 3-phosphate and glycerone phosphate from D-tagatose 6-phosphate: step 1/2.</text>
</comment>
<accession>A0A6N2T4N7</accession>
<dbReference type="SUPFAM" id="SSF53613">
    <property type="entry name" value="Ribokinase-like"/>
    <property type="match status" value="1"/>
</dbReference>
<dbReference type="GO" id="GO:0005829">
    <property type="term" value="C:cytosol"/>
    <property type="evidence" value="ECO:0007669"/>
    <property type="project" value="TreeGrafter"/>
</dbReference>
<dbReference type="GO" id="GO:0005524">
    <property type="term" value="F:ATP binding"/>
    <property type="evidence" value="ECO:0007669"/>
    <property type="project" value="UniProtKB-KW"/>
</dbReference>
<evidence type="ECO:0000259" key="7">
    <source>
        <dbReference type="Pfam" id="PF00294"/>
    </source>
</evidence>
<protein>
    <recommendedName>
        <fullName evidence="6">Tagatose-6-phosphate kinase</fullName>
        <ecNumber evidence="6">2.7.1.144</ecNumber>
    </recommendedName>
</protein>
<comment type="catalytic activity">
    <reaction evidence="6">
        <text>D-tagatofuranose 6-phosphate + ATP = D-tagatofuranose 1,6-bisphosphate + ADP + H(+)</text>
        <dbReference type="Rhea" id="RHEA:12420"/>
        <dbReference type="ChEBI" id="CHEBI:15378"/>
        <dbReference type="ChEBI" id="CHEBI:30616"/>
        <dbReference type="ChEBI" id="CHEBI:58694"/>
        <dbReference type="ChEBI" id="CHEBI:58695"/>
        <dbReference type="ChEBI" id="CHEBI:456216"/>
        <dbReference type="EC" id="2.7.1.144"/>
    </reaction>
</comment>
<evidence type="ECO:0000256" key="6">
    <source>
        <dbReference type="PIRNR" id="PIRNR000535"/>
    </source>
</evidence>
<evidence type="ECO:0000256" key="2">
    <source>
        <dbReference type="ARBA" id="ARBA00022679"/>
    </source>
</evidence>
<dbReference type="GO" id="GO:0009024">
    <property type="term" value="F:tagatose-6-phosphate kinase activity"/>
    <property type="evidence" value="ECO:0007669"/>
    <property type="project" value="UniProtKB-EC"/>
</dbReference>
<dbReference type="EC" id="2.7.1.144" evidence="6"/>
<evidence type="ECO:0000256" key="1">
    <source>
        <dbReference type="ARBA" id="ARBA00005380"/>
    </source>
</evidence>
<dbReference type="PANTHER" id="PTHR46566:SF2">
    <property type="entry name" value="ATP-DEPENDENT 6-PHOSPHOFRUCTOKINASE ISOZYME 2"/>
    <property type="match status" value="1"/>
</dbReference>
<dbReference type="Pfam" id="PF00294">
    <property type="entry name" value="PfkB"/>
    <property type="match status" value="1"/>
</dbReference>
<dbReference type="GO" id="GO:0008443">
    <property type="term" value="F:phosphofructokinase activity"/>
    <property type="evidence" value="ECO:0007669"/>
    <property type="project" value="TreeGrafter"/>
</dbReference>
<dbReference type="UniPathway" id="UPA00704">
    <property type="reaction ID" value="UER00715"/>
</dbReference>
<comment type="similarity">
    <text evidence="1">Belongs to the carbohydrate kinase pfkB family.</text>
</comment>
<dbReference type="PIRSF" id="PIRSF000535">
    <property type="entry name" value="1PFK/6PFK/LacC"/>
    <property type="match status" value="1"/>
</dbReference>
<evidence type="ECO:0000313" key="8">
    <source>
        <dbReference type="EMBL" id="VYS99060.1"/>
    </source>
</evidence>
<dbReference type="InterPro" id="IPR011611">
    <property type="entry name" value="PfkB_dom"/>
</dbReference>
<dbReference type="GO" id="GO:0005988">
    <property type="term" value="P:lactose metabolic process"/>
    <property type="evidence" value="ECO:0007669"/>
    <property type="project" value="UniProtKB-KW"/>
</dbReference>
<proteinExistence type="inferred from homology"/>
<keyword evidence="3 6" id="KW-0547">Nucleotide-binding</keyword>
<dbReference type="PANTHER" id="PTHR46566">
    <property type="entry name" value="1-PHOSPHOFRUCTOKINASE-RELATED"/>
    <property type="match status" value="1"/>
</dbReference>
<comment type="similarity">
    <text evidence="6">Belongs to the carbohydrate kinase PfkB family. LacC subfamily.</text>
</comment>
<evidence type="ECO:0000256" key="4">
    <source>
        <dbReference type="ARBA" id="ARBA00022777"/>
    </source>
</evidence>
<evidence type="ECO:0000256" key="5">
    <source>
        <dbReference type="ARBA" id="ARBA00022840"/>
    </source>
</evidence>
<name>A0A6N2T4N7_9FIRM</name>
<gene>
    <name evidence="8" type="primary">lacC</name>
    <name evidence="8" type="ORF">AULFYP135_01201</name>
</gene>
<reference evidence="8" key="1">
    <citation type="submission" date="2019-11" db="EMBL/GenBank/DDBJ databases">
        <authorList>
            <person name="Feng L."/>
        </authorList>
    </citation>
    <scope>NUCLEOTIDE SEQUENCE</scope>
    <source>
        <strain evidence="8">AundefinedLFYP135</strain>
    </source>
</reference>
<feature type="domain" description="Carbohydrate kinase PfkB" evidence="7">
    <location>
        <begin position="13"/>
        <end position="298"/>
    </location>
</feature>
<keyword evidence="6" id="KW-0423">Lactose metabolism</keyword>
<keyword evidence="2 6" id="KW-0808">Transferase</keyword>
<dbReference type="CDD" id="cd01164">
    <property type="entry name" value="FruK_PfkB_like"/>
    <property type="match status" value="1"/>
</dbReference>
<organism evidence="8">
    <name type="scientific">uncultured Anaerotruncus sp</name>
    <dbReference type="NCBI Taxonomy" id="905011"/>
    <lineage>
        <taxon>Bacteria</taxon>
        <taxon>Bacillati</taxon>
        <taxon>Bacillota</taxon>
        <taxon>Clostridia</taxon>
        <taxon>Eubacteriales</taxon>
        <taxon>Oscillospiraceae</taxon>
        <taxon>Anaerotruncus</taxon>
        <taxon>environmental samples</taxon>
    </lineage>
</organism>
<dbReference type="AlphaFoldDB" id="A0A6N2T4N7"/>
<dbReference type="InterPro" id="IPR029056">
    <property type="entry name" value="Ribokinase-like"/>
</dbReference>
<dbReference type="NCBIfam" id="TIGR03168">
    <property type="entry name" value="1-PFK"/>
    <property type="match status" value="1"/>
</dbReference>
<evidence type="ECO:0000256" key="3">
    <source>
        <dbReference type="ARBA" id="ARBA00022741"/>
    </source>
</evidence>
<keyword evidence="5 6" id="KW-0067">ATP-binding</keyword>